<evidence type="ECO:0000313" key="2">
    <source>
        <dbReference type="EnsemblPlants" id="Solyc05g021485.1.1"/>
    </source>
</evidence>
<evidence type="ECO:0000313" key="3">
    <source>
        <dbReference type="Proteomes" id="UP000004994"/>
    </source>
</evidence>
<keyword evidence="3" id="KW-1185">Reference proteome</keyword>
<organism evidence="2">
    <name type="scientific">Solanum lycopersicum</name>
    <name type="common">Tomato</name>
    <name type="synonym">Lycopersicon esculentum</name>
    <dbReference type="NCBI Taxonomy" id="4081"/>
    <lineage>
        <taxon>Eukaryota</taxon>
        <taxon>Viridiplantae</taxon>
        <taxon>Streptophyta</taxon>
        <taxon>Embryophyta</taxon>
        <taxon>Tracheophyta</taxon>
        <taxon>Spermatophyta</taxon>
        <taxon>Magnoliopsida</taxon>
        <taxon>eudicotyledons</taxon>
        <taxon>Gunneridae</taxon>
        <taxon>Pentapetalae</taxon>
        <taxon>asterids</taxon>
        <taxon>lamiids</taxon>
        <taxon>Solanales</taxon>
        <taxon>Solanaceae</taxon>
        <taxon>Solanoideae</taxon>
        <taxon>Solaneae</taxon>
        <taxon>Solanum</taxon>
        <taxon>Solanum subgen. Lycopersicon</taxon>
    </lineage>
</organism>
<proteinExistence type="predicted"/>
<dbReference type="SUPFAM" id="SSF53098">
    <property type="entry name" value="Ribonuclease H-like"/>
    <property type="match status" value="1"/>
</dbReference>
<accession>A0A3Q7GK19</accession>
<dbReference type="EnsemblPlants" id="Solyc05g021485.1.1">
    <property type="protein sequence ID" value="Solyc05g021485.1.1"/>
    <property type="gene ID" value="Solyc05g021485.1"/>
</dbReference>
<dbReference type="PANTHER" id="PTHR23272:SF180">
    <property type="entry name" value="TF-B3 DOMAIN-CONTAINING PROTEIN"/>
    <property type="match status" value="1"/>
</dbReference>
<dbReference type="GO" id="GO:0046983">
    <property type="term" value="F:protein dimerization activity"/>
    <property type="evidence" value="ECO:0007669"/>
    <property type="project" value="InterPro"/>
</dbReference>
<dbReference type="Proteomes" id="UP000004994">
    <property type="component" value="Chromosome 5"/>
</dbReference>
<dbReference type="Gramene" id="Solyc05g021485.1.1">
    <property type="protein sequence ID" value="Solyc05g021485.1.1"/>
    <property type="gene ID" value="Solyc05g021485.1"/>
</dbReference>
<dbReference type="Pfam" id="PF05699">
    <property type="entry name" value="Dimer_Tnp_hAT"/>
    <property type="match status" value="1"/>
</dbReference>
<evidence type="ECO:0000259" key="1">
    <source>
        <dbReference type="Pfam" id="PF05699"/>
    </source>
</evidence>
<dbReference type="InterPro" id="IPR012337">
    <property type="entry name" value="RNaseH-like_sf"/>
</dbReference>
<name>A0A3Q7GK19_SOLLC</name>
<reference evidence="2" key="1">
    <citation type="journal article" date="2012" name="Nature">
        <title>The tomato genome sequence provides insights into fleshy fruit evolution.</title>
        <authorList>
            <consortium name="Tomato Genome Consortium"/>
        </authorList>
    </citation>
    <scope>NUCLEOTIDE SEQUENCE [LARGE SCALE GENOMIC DNA]</scope>
    <source>
        <strain evidence="2">cv. Heinz 1706</strain>
    </source>
</reference>
<reference evidence="2" key="2">
    <citation type="submission" date="2019-01" db="UniProtKB">
        <authorList>
            <consortium name="EnsemblPlants"/>
        </authorList>
    </citation>
    <scope>IDENTIFICATION</scope>
    <source>
        <strain evidence="2">cv. Heinz 1706</strain>
    </source>
</reference>
<sequence>MVQKKYNKICVSEKGGESSKSELVKCLDEETEIGKSDFDVLLWWKVNSPIFPFLSEMARDVLAIAISSVASICAFNWLRSEPQHISIEEDLDFLEQLVEGLGDSEALQVFLVPGLLLGDSEALQVFLVPGLLLC</sequence>
<dbReference type="InParanoid" id="A0A3Q7GK19"/>
<protein>
    <recommendedName>
        <fullName evidence="1">HAT C-terminal dimerisation domain-containing protein</fullName>
    </recommendedName>
</protein>
<dbReference type="PANTHER" id="PTHR23272">
    <property type="entry name" value="BED FINGER-RELATED"/>
    <property type="match status" value="1"/>
</dbReference>
<feature type="domain" description="HAT C-terminal dimerisation" evidence="1">
    <location>
        <begin position="25"/>
        <end position="76"/>
    </location>
</feature>
<dbReference type="InterPro" id="IPR008906">
    <property type="entry name" value="HATC_C_dom"/>
</dbReference>
<dbReference type="AlphaFoldDB" id="A0A3Q7GK19"/>